<dbReference type="Pfam" id="PF00210">
    <property type="entry name" value="Ferritin"/>
    <property type="match status" value="1"/>
</dbReference>
<dbReference type="InterPro" id="IPR009040">
    <property type="entry name" value="Ferritin-like_diiron"/>
</dbReference>
<dbReference type="Gene3D" id="1.20.1260.10">
    <property type="match status" value="1"/>
</dbReference>
<dbReference type="InterPro" id="IPR009078">
    <property type="entry name" value="Ferritin-like_SF"/>
</dbReference>
<dbReference type="PIRSF" id="PIRSF002560">
    <property type="entry name" value="Bacterioferritin"/>
    <property type="match status" value="1"/>
</dbReference>
<proteinExistence type="inferred from homology"/>
<dbReference type="InterPro" id="IPR008331">
    <property type="entry name" value="Ferritin_DPS_dom"/>
</dbReference>
<sequence length="150" mass="17207">MASDPRLLGYLHRALAHEMAAVQQYMAQSRLCDQWNLADFCAHFREDVDEEIEHVKTLIDTLVKLGVAPRAMQIAPARLGRSLRELIEIDRILEVDAVRLYEEAAAYCARVGDFQHESVFQSILRDELAHLQELDRMRAALPAEEESRYA</sequence>
<dbReference type="InterPro" id="IPR012347">
    <property type="entry name" value="Ferritin-like"/>
</dbReference>
<comment type="similarity">
    <text evidence="2 7">Belongs to the bacterioferritin family.</text>
</comment>
<name>A0ABV0EGR6_9BURK</name>
<keyword evidence="10" id="KW-1185">Reference proteome</keyword>
<keyword evidence="4" id="KW-0349">Heme</keyword>
<organism evidence="9 10">
    <name type="scientific">Thiobacter aerophilum</name>
    <dbReference type="NCBI Taxonomy" id="3121275"/>
    <lineage>
        <taxon>Bacteria</taxon>
        <taxon>Pseudomonadati</taxon>
        <taxon>Pseudomonadota</taxon>
        <taxon>Betaproteobacteria</taxon>
        <taxon>Burkholderiales</taxon>
        <taxon>Thiobacteraceae</taxon>
        <taxon>Thiobacter</taxon>
    </lineage>
</organism>
<keyword evidence="3 7" id="KW-0409">Iron storage</keyword>
<comment type="cofactor">
    <cofactor evidence="1">
        <name>heme b</name>
        <dbReference type="ChEBI" id="CHEBI:60344"/>
    </cofactor>
</comment>
<evidence type="ECO:0000256" key="6">
    <source>
        <dbReference type="ARBA" id="ARBA00023004"/>
    </source>
</evidence>
<evidence type="ECO:0000256" key="7">
    <source>
        <dbReference type="PIRNR" id="PIRNR002560"/>
    </source>
</evidence>
<dbReference type="SUPFAM" id="SSF47240">
    <property type="entry name" value="Ferritin-like"/>
    <property type="match status" value="1"/>
</dbReference>
<evidence type="ECO:0000313" key="9">
    <source>
        <dbReference type="EMBL" id="MEO1767764.1"/>
    </source>
</evidence>
<dbReference type="PROSITE" id="PS50905">
    <property type="entry name" value="FERRITIN_LIKE"/>
    <property type="match status" value="1"/>
</dbReference>
<evidence type="ECO:0000256" key="5">
    <source>
        <dbReference type="ARBA" id="ARBA00022723"/>
    </source>
</evidence>
<reference evidence="9 10" key="1">
    <citation type="submission" date="2024-02" db="EMBL/GenBank/DDBJ databases">
        <title>New thermophilic sulfur-oxidizing bacteria from a hot springs of the Uzon caldera (Kamchatka, Russia).</title>
        <authorList>
            <person name="Dukat A.M."/>
            <person name="Elcheninov A.G."/>
            <person name="Frolov E.N."/>
        </authorList>
    </citation>
    <scope>NUCLEOTIDE SEQUENCE [LARGE SCALE GENOMIC DNA]</scope>
    <source>
        <strain evidence="9 10">AK1</strain>
    </source>
</reference>
<keyword evidence="6 7" id="KW-0408">Iron</keyword>
<accession>A0ABV0EGR6</accession>
<dbReference type="RefSeq" id="WP_347308875.1">
    <property type="nucleotide sequence ID" value="NZ_JBAJEX010000010.1"/>
</dbReference>
<evidence type="ECO:0000313" key="10">
    <source>
        <dbReference type="Proteomes" id="UP001482231"/>
    </source>
</evidence>
<evidence type="ECO:0000259" key="8">
    <source>
        <dbReference type="PROSITE" id="PS50905"/>
    </source>
</evidence>
<gene>
    <name evidence="9" type="ORF">V6E02_11125</name>
</gene>
<evidence type="ECO:0000256" key="1">
    <source>
        <dbReference type="ARBA" id="ARBA00001970"/>
    </source>
</evidence>
<evidence type="ECO:0000256" key="3">
    <source>
        <dbReference type="ARBA" id="ARBA00022434"/>
    </source>
</evidence>
<dbReference type="PANTHER" id="PTHR30295">
    <property type="entry name" value="BACTERIOFERRITIN"/>
    <property type="match status" value="1"/>
</dbReference>
<dbReference type="EMBL" id="JBAJEX010000010">
    <property type="protein sequence ID" value="MEO1767764.1"/>
    <property type="molecule type" value="Genomic_DNA"/>
</dbReference>
<comment type="caution">
    <text evidence="9">The sequence shown here is derived from an EMBL/GenBank/DDBJ whole genome shotgun (WGS) entry which is preliminary data.</text>
</comment>
<evidence type="ECO:0000256" key="4">
    <source>
        <dbReference type="ARBA" id="ARBA00022617"/>
    </source>
</evidence>
<dbReference type="Proteomes" id="UP001482231">
    <property type="component" value="Unassembled WGS sequence"/>
</dbReference>
<dbReference type="PRINTS" id="PR00601">
    <property type="entry name" value="BACFERRITIN"/>
</dbReference>
<dbReference type="PANTHER" id="PTHR30295:SF0">
    <property type="entry name" value="BACTERIOFERRITIN"/>
    <property type="match status" value="1"/>
</dbReference>
<evidence type="ECO:0000256" key="2">
    <source>
        <dbReference type="ARBA" id="ARBA00008093"/>
    </source>
</evidence>
<feature type="domain" description="Ferritin-like diiron" evidence="8">
    <location>
        <begin position="1"/>
        <end position="145"/>
    </location>
</feature>
<protein>
    <recommendedName>
        <fullName evidence="7">Bacterioferritin</fullName>
    </recommendedName>
</protein>
<keyword evidence="5 7" id="KW-0479">Metal-binding</keyword>
<dbReference type="InterPro" id="IPR002024">
    <property type="entry name" value="Bacterioferritin"/>
</dbReference>